<dbReference type="UniPathway" id="UPA00276">
    <property type="reaction ID" value="UER00406"/>
</dbReference>
<dbReference type="AlphaFoldDB" id="A0A0D5NDK1"/>
<proteinExistence type="inferred from homology"/>
<keyword evidence="6 11" id="KW-0548">Nucleotidyltransferase</keyword>
<keyword evidence="7 11" id="KW-0547">Nucleotide-binding</keyword>
<dbReference type="GO" id="GO:0005524">
    <property type="term" value="F:ATP binding"/>
    <property type="evidence" value="ECO:0007669"/>
    <property type="project" value="UniProtKB-UniRule"/>
</dbReference>
<dbReference type="EC" id="2.7.7.2" evidence="11"/>
<dbReference type="GO" id="GO:0008531">
    <property type="term" value="F:riboflavin kinase activity"/>
    <property type="evidence" value="ECO:0007669"/>
    <property type="project" value="UniProtKB-UniRule"/>
</dbReference>
<dbReference type="InterPro" id="IPR014729">
    <property type="entry name" value="Rossmann-like_a/b/a_fold"/>
</dbReference>
<dbReference type="OrthoDB" id="9803667at2"/>
<keyword evidence="9 11" id="KW-0067">ATP-binding</keyword>
<evidence type="ECO:0000256" key="4">
    <source>
        <dbReference type="ARBA" id="ARBA00022643"/>
    </source>
</evidence>
<dbReference type="GO" id="GO:0006747">
    <property type="term" value="P:FAD biosynthetic process"/>
    <property type="evidence" value="ECO:0007669"/>
    <property type="project" value="UniProtKB-UniRule"/>
</dbReference>
<dbReference type="InterPro" id="IPR023468">
    <property type="entry name" value="Riboflavin_kinase"/>
</dbReference>
<evidence type="ECO:0000256" key="1">
    <source>
        <dbReference type="ARBA" id="ARBA00004726"/>
    </source>
</evidence>
<evidence type="ECO:0000313" key="14">
    <source>
        <dbReference type="Proteomes" id="UP000032633"/>
    </source>
</evidence>
<dbReference type="Gene3D" id="3.40.50.620">
    <property type="entry name" value="HUPs"/>
    <property type="match status" value="1"/>
</dbReference>
<evidence type="ECO:0000256" key="11">
    <source>
        <dbReference type="PIRNR" id="PIRNR004491"/>
    </source>
</evidence>
<evidence type="ECO:0000313" key="13">
    <source>
        <dbReference type="EMBL" id="AJY73474.1"/>
    </source>
</evidence>
<keyword evidence="14" id="KW-1185">Reference proteome</keyword>
<keyword evidence="11" id="KW-0418">Kinase</keyword>
<dbReference type="KEGG" id="pbj:VN24_01090"/>
<evidence type="ECO:0000256" key="3">
    <source>
        <dbReference type="ARBA" id="ARBA00022630"/>
    </source>
</evidence>
<comment type="catalytic activity">
    <reaction evidence="10 11">
        <text>FMN + ATP + H(+) = FAD + diphosphate</text>
        <dbReference type="Rhea" id="RHEA:17237"/>
        <dbReference type="ChEBI" id="CHEBI:15378"/>
        <dbReference type="ChEBI" id="CHEBI:30616"/>
        <dbReference type="ChEBI" id="CHEBI:33019"/>
        <dbReference type="ChEBI" id="CHEBI:57692"/>
        <dbReference type="ChEBI" id="CHEBI:58210"/>
        <dbReference type="EC" id="2.7.7.2"/>
    </reaction>
</comment>
<evidence type="ECO:0000256" key="6">
    <source>
        <dbReference type="ARBA" id="ARBA00022695"/>
    </source>
</evidence>
<dbReference type="CDD" id="cd02064">
    <property type="entry name" value="FAD_synthetase_N"/>
    <property type="match status" value="1"/>
</dbReference>
<dbReference type="Proteomes" id="UP000032633">
    <property type="component" value="Chromosome"/>
</dbReference>
<dbReference type="EC" id="2.7.1.26" evidence="11"/>
<evidence type="ECO:0000256" key="10">
    <source>
        <dbReference type="ARBA" id="ARBA00049494"/>
    </source>
</evidence>
<keyword evidence="8 11" id="KW-0274">FAD</keyword>
<dbReference type="GO" id="GO:0009231">
    <property type="term" value="P:riboflavin biosynthetic process"/>
    <property type="evidence" value="ECO:0007669"/>
    <property type="project" value="InterPro"/>
</dbReference>
<dbReference type="STRING" id="1126833.VN24_01090"/>
<reference evidence="13 14" key="1">
    <citation type="journal article" date="2015" name="J. Biotechnol.">
        <title>Complete genome sequence of Paenibacillus beijingensis 7188(T) (=DSM 24997(T)), a novel rhizobacterium from jujube garden soil.</title>
        <authorList>
            <person name="Kwak Y."/>
            <person name="Shin J.H."/>
        </authorList>
    </citation>
    <scope>NUCLEOTIDE SEQUENCE [LARGE SCALE GENOMIC DNA]</scope>
    <source>
        <strain evidence="13 14">DSM 24997</strain>
    </source>
</reference>
<protein>
    <recommendedName>
        <fullName evidence="11">Riboflavin biosynthesis protein</fullName>
    </recommendedName>
    <domain>
        <recommendedName>
            <fullName evidence="11">Riboflavin kinase</fullName>
            <ecNumber evidence="11">2.7.1.26</ecNumber>
        </recommendedName>
        <alternativeName>
            <fullName evidence="11">Flavokinase</fullName>
        </alternativeName>
    </domain>
    <domain>
        <recommendedName>
            <fullName evidence="11">FMN adenylyltransferase</fullName>
            <ecNumber evidence="11">2.7.7.2</ecNumber>
        </recommendedName>
        <alternativeName>
            <fullName evidence="11">FAD pyrophosphorylase</fullName>
        </alternativeName>
        <alternativeName>
            <fullName evidence="11">FAD synthase</fullName>
        </alternativeName>
    </domain>
</protein>
<comment type="catalytic activity">
    <reaction evidence="11">
        <text>riboflavin + ATP = FMN + ADP + H(+)</text>
        <dbReference type="Rhea" id="RHEA:14357"/>
        <dbReference type="ChEBI" id="CHEBI:15378"/>
        <dbReference type="ChEBI" id="CHEBI:30616"/>
        <dbReference type="ChEBI" id="CHEBI:57986"/>
        <dbReference type="ChEBI" id="CHEBI:58210"/>
        <dbReference type="ChEBI" id="CHEBI:456216"/>
        <dbReference type="EC" id="2.7.1.26"/>
    </reaction>
</comment>
<dbReference type="GO" id="GO:0009398">
    <property type="term" value="P:FMN biosynthetic process"/>
    <property type="evidence" value="ECO:0007669"/>
    <property type="project" value="UniProtKB-UniRule"/>
</dbReference>
<name>A0A0D5NDK1_9BACL</name>
<dbReference type="InterPro" id="IPR002606">
    <property type="entry name" value="Riboflavin_kinase_bac"/>
</dbReference>
<dbReference type="GO" id="GO:0003919">
    <property type="term" value="F:FMN adenylyltransferase activity"/>
    <property type="evidence" value="ECO:0007669"/>
    <property type="project" value="UniProtKB-UniRule"/>
</dbReference>
<dbReference type="RefSeq" id="WP_045668909.1">
    <property type="nucleotide sequence ID" value="NZ_CP011058.1"/>
</dbReference>
<sequence length="293" mass="33294">METIFLSESDSSGFFSIEQERCVMALGSFDGVHLGHRRVIGTAKELAKRHNMPLAVLTFHPHPREVLGQSGGEIDYLMPLELKRDVMASLGADRFYVVKFDREFASLSPRQFADRYLLRLNVKHAVVGFDFTYGDKGSGNANTLEADGGGFYRVHIVPRMDHQKQKISSTMIRELLRSGEVKRIADYLGGLYTTRGQIYSFNNDSKRGVSANIQVDRHYMLPAEGTYEVMIYLNSQMYSGIATIDLQPDGLRKLDMIWHDKSVQLKEHSAIEFSWVDRVREQRFALRMGASSN</sequence>
<comment type="pathway">
    <text evidence="1 11">Cofactor biosynthesis; FAD biosynthesis; FAD from FMN: step 1/1.</text>
</comment>
<keyword evidence="5 11" id="KW-0808">Transferase</keyword>
<feature type="domain" description="FAD synthetase" evidence="12">
    <location>
        <begin position="18"/>
        <end position="170"/>
    </location>
</feature>
<dbReference type="PANTHER" id="PTHR22749:SF6">
    <property type="entry name" value="RIBOFLAVIN KINASE"/>
    <property type="match status" value="1"/>
</dbReference>
<dbReference type="InterPro" id="IPR015864">
    <property type="entry name" value="FAD_synthase"/>
</dbReference>
<dbReference type="InterPro" id="IPR004821">
    <property type="entry name" value="Cyt_trans-like"/>
</dbReference>
<evidence type="ECO:0000256" key="9">
    <source>
        <dbReference type="ARBA" id="ARBA00022840"/>
    </source>
</evidence>
<comment type="similarity">
    <text evidence="11">Belongs to the ribF family.</text>
</comment>
<dbReference type="SUPFAM" id="SSF52374">
    <property type="entry name" value="Nucleotidylyl transferase"/>
    <property type="match status" value="1"/>
</dbReference>
<dbReference type="PANTHER" id="PTHR22749">
    <property type="entry name" value="RIBOFLAVIN KINASE/FMN ADENYLYLTRANSFERASE"/>
    <property type="match status" value="1"/>
</dbReference>
<evidence type="ECO:0000259" key="12">
    <source>
        <dbReference type="Pfam" id="PF06574"/>
    </source>
</evidence>
<evidence type="ECO:0000256" key="7">
    <source>
        <dbReference type="ARBA" id="ARBA00022741"/>
    </source>
</evidence>
<accession>A0A0D5NDK1</accession>
<gene>
    <name evidence="13" type="ORF">VN24_01090</name>
</gene>
<dbReference type="HOGENOM" id="CLU_048437_0_2_9"/>
<dbReference type="PIRSF" id="PIRSF004491">
    <property type="entry name" value="FAD_Synth"/>
    <property type="match status" value="1"/>
</dbReference>
<organism evidence="13 14">
    <name type="scientific">Paenibacillus beijingensis</name>
    <dbReference type="NCBI Taxonomy" id="1126833"/>
    <lineage>
        <taxon>Bacteria</taxon>
        <taxon>Bacillati</taxon>
        <taxon>Bacillota</taxon>
        <taxon>Bacilli</taxon>
        <taxon>Bacillales</taxon>
        <taxon>Paenibacillaceae</taxon>
        <taxon>Paenibacillus</taxon>
    </lineage>
</organism>
<dbReference type="NCBIfam" id="TIGR00125">
    <property type="entry name" value="cyt_tran_rel"/>
    <property type="match status" value="1"/>
</dbReference>
<keyword evidence="4 11" id="KW-0288">FMN</keyword>
<reference evidence="14" key="2">
    <citation type="submission" date="2015-03" db="EMBL/GenBank/DDBJ databases">
        <title>Genome sequence of Paenibacillus beijingensis strain DSM 24997T.</title>
        <authorList>
            <person name="Kwak Y."/>
            <person name="Shin J.-H."/>
        </authorList>
    </citation>
    <scope>NUCLEOTIDE SEQUENCE [LARGE SCALE GENOMIC DNA]</scope>
    <source>
        <strain evidence="14">DSM 24997</strain>
    </source>
</reference>
<dbReference type="PATRIC" id="fig|1126833.4.peg.247"/>
<dbReference type="FunFam" id="3.40.50.620:FF:000021">
    <property type="entry name" value="Riboflavin biosynthesis protein"/>
    <property type="match status" value="1"/>
</dbReference>
<dbReference type="Pfam" id="PF06574">
    <property type="entry name" value="FAD_syn"/>
    <property type="match status" value="1"/>
</dbReference>
<dbReference type="UniPathway" id="UPA00277">
    <property type="reaction ID" value="UER00407"/>
</dbReference>
<keyword evidence="3 11" id="KW-0285">Flavoprotein</keyword>
<dbReference type="EMBL" id="CP011058">
    <property type="protein sequence ID" value="AJY73474.1"/>
    <property type="molecule type" value="Genomic_DNA"/>
</dbReference>
<evidence type="ECO:0000256" key="8">
    <source>
        <dbReference type="ARBA" id="ARBA00022827"/>
    </source>
</evidence>
<comment type="pathway">
    <text evidence="2 11">Cofactor biosynthesis; FMN biosynthesis; FMN from riboflavin (ATP route): step 1/1.</text>
</comment>
<evidence type="ECO:0000256" key="5">
    <source>
        <dbReference type="ARBA" id="ARBA00022679"/>
    </source>
</evidence>
<evidence type="ECO:0000256" key="2">
    <source>
        <dbReference type="ARBA" id="ARBA00005201"/>
    </source>
</evidence>